<protein>
    <submittedName>
        <fullName evidence="1">(rape) hypothetical protein</fullName>
    </submittedName>
</protein>
<evidence type="ECO:0000313" key="1">
    <source>
        <dbReference type="EMBL" id="CAF2284140.1"/>
    </source>
</evidence>
<sequence length="93" mass="10538">MDVGLGQHTTSDEIKVGVVIDLKTNFSKICLTSINMSLSDFYQTHPHYRTRLALHVRDSMEDIVETSVADVEQNKRIIKLVAVDFDNVKCTNQ</sequence>
<dbReference type="AlphaFoldDB" id="A0A817AQ13"/>
<name>A0A817AQ13_BRANA</name>
<dbReference type="InterPro" id="IPR015683">
    <property type="entry name" value="Ionotropic_Glu_rcpt"/>
</dbReference>
<organism evidence="1">
    <name type="scientific">Brassica napus</name>
    <name type="common">Rape</name>
    <dbReference type="NCBI Taxonomy" id="3708"/>
    <lineage>
        <taxon>Eukaryota</taxon>
        <taxon>Viridiplantae</taxon>
        <taxon>Streptophyta</taxon>
        <taxon>Embryophyta</taxon>
        <taxon>Tracheophyta</taxon>
        <taxon>Spermatophyta</taxon>
        <taxon>Magnoliopsida</taxon>
        <taxon>eudicotyledons</taxon>
        <taxon>Gunneridae</taxon>
        <taxon>Pentapetalae</taxon>
        <taxon>rosids</taxon>
        <taxon>malvids</taxon>
        <taxon>Brassicales</taxon>
        <taxon>Brassicaceae</taxon>
        <taxon>Brassiceae</taxon>
        <taxon>Brassica</taxon>
    </lineage>
</organism>
<dbReference type="PANTHER" id="PTHR34836">
    <property type="entry name" value="OS06G0188250 PROTEIN"/>
    <property type="match status" value="1"/>
</dbReference>
<proteinExistence type="predicted"/>
<dbReference type="PANTHER" id="PTHR34836:SF1">
    <property type="entry name" value="OS09G0428600 PROTEIN"/>
    <property type="match status" value="1"/>
</dbReference>
<accession>A0A817AQ13</accession>
<reference evidence="1" key="1">
    <citation type="submission" date="2021-01" db="EMBL/GenBank/DDBJ databases">
        <authorList>
            <consortium name="Genoscope - CEA"/>
            <person name="William W."/>
        </authorList>
    </citation>
    <scope>NUCLEOTIDE SEQUENCE</scope>
</reference>
<dbReference type="Proteomes" id="UP001295469">
    <property type="component" value="Chromosome A04"/>
</dbReference>
<dbReference type="EMBL" id="HG994358">
    <property type="protein sequence ID" value="CAF2284140.1"/>
    <property type="molecule type" value="Genomic_DNA"/>
</dbReference>
<gene>
    <name evidence="1" type="ORF">DARMORV10_A04P22220.1</name>
</gene>